<keyword evidence="2" id="KW-1185">Reference proteome</keyword>
<organism evidence="1 2">
    <name type="scientific">Rudanella paleaurantiibacter</name>
    <dbReference type="NCBI Taxonomy" id="2614655"/>
    <lineage>
        <taxon>Bacteria</taxon>
        <taxon>Pseudomonadati</taxon>
        <taxon>Bacteroidota</taxon>
        <taxon>Cytophagia</taxon>
        <taxon>Cytophagales</taxon>
        <taxon>Cytophagaceae</taxon>
        <taxon>Rudanella</taxon>
    </lineage>
</organism>
<dbReference type="AlphaFoldDB" id="A0A7J5TZ32"/>
<dbReference type="Proteomes" id="UP000488299">
    <property type="component" value="Unassembled WGS sequence"/>
</dbReference>
<accession>A0A7J5TZ32</accession>
<name>A0A7J5TZ32_9BACT</name>
<evidence type="ECO:0000313" key="1">
    <source>
        <dbReference type="EMBL" id="KAB7729166.1"/>
    </source>
</evidence>
<reference evidence="1 2" key="1">
    <citation type="submission" date="2019-10" db="EMBL/GenBank/DDBJ databases">
        <title>Rudanella paleaurantiibacter sp. nov., isolated from sludge.</title>
        <authorList>
            <person name="Xu S.Q."/>
        </authorList>
    </citation>
    <scope>NUCLEOTIDE SEQUENCE [LARGE SCALE GENOMIC DNA]</scope>
    <source>
        <strain evidence="1 2">HX-22-17</strain>
    </source>
</reference>
<dbReference type="InterPro" id="IPR026341">
    <property type="entry name" value="T9SS_type_B"/>
</dbReference>
<dbReference type="EMBL" id="WELI01000006">
    <property type="protein sequence ID" value="KAB7729166.1"/>
    <property type="molecule type" value="Genomic_DNA"/>
</dbReference>
<sequence length="332" mass="35929">MPAHFVLRLKTAKRLRRSVCLVAGWFGVFTFTTGQHSAAQSCSGATAEVLIRESFGTAEATASLSGRTSYQYVTKACPDNGEYTIASAVDRTCFGSVWHGLPTDHTGNAGGAMLIVNGSDRPGEFFRQTIPGLCGGTTYEFSVWGLNLLQPNNCTDSSLPNLTIEIETAGGRPLRRIDIGSIPETVTPEWRRFSASFTMPETDEPVLVKLINNAAAGGCGNDLALDDLELIRCSACPPEPVYVPDAFTPNHDGHNDRLAIYLAEAVSVDIKILDRWGSLVFASNTLSEQWDGRFGGVDCPPGGYTWMVTYRVADSPTTTSTYVRSGRVMLLR</sequence>
<evidence type="ECO:0000313" key="2">
    <source>
        <dbReference type="Proteomes" id="UP000488299"/>
    </source>
</evidence>
<protein>
    <submittedName>
        <fullName evidence="1">T9SS type B sorting domain-containing protein</fullName>
    </submittedName>
</protein>
<dbReference type="Pfam" id="PF13585">
    <property type="entry name" value="CHU_C"/>
    <property type="match status" value="1"/>
</dbReference>
<dbReference type="NCBIfam" id="TIGR04131">
    <property type="entry name" value="Bac_Flav_CTERM"/>
    <property type="match status" value="1"/>
</dbReference>
<dbReference type="RefSeq" id="WP_152125270.1">
    <property type="nucleotide sequence ID" value="NZ_WELI01000006.1"/>
</dbReference>
<comment type="caution">
    <text evidence="1">The sequence shown here is derived from an EMBL/GenBank/DDBJ whole genome shotgun (WGS) entry which is preliminary data.</text>
</comment>
<dbReference type="Gene3D" id="2.60.120.260">
    <property type="entry name" value="Galactose-binding domain-like"/>
    <property type="match status" value="1"/>
</dbReference>
<gene>
    <name evidence="1" type="ORF">F5984_16100</name>
</gene>
<proteinExistence type="predicted"/>